<dbReference type="Proteomes" id="UP000625711">
    <property type="component" value="Unassembled WGS sequence"/>
</dbReference>
<feature type="region of interest" description="Disordered" evidence="1">
    <location>
        <begin position="1"/>
        <end position="35"/>
    </location>
</feature>
<organism evidence="2 3">
    <name type="scientific">Rhynchophorus ferrugineus</name>
    <name type="common">Red palm weevil</name>
    <name type="synonym">Curculio ferrugineus</name>
    <dbReference type="NCBI Taxonomy" id="354439"/>
    <lineage>
        <taxon>Eukaryota</taxon>
        <taxon>Metazoa</taxon>
        <taxon>Ecdysozoa</taxon>
        <taxon>Arthropoda</taxon>
        <taxon>Hexapoda</taxon>
        <taxon>Insecta</taxon>
        <taxon>Pterygota</taxon>
        <taxon>Neoptera</taxon>
        <taxon>Endopterygota</taxon>
        <taxon>Coleoptera</taxon>
        <taxon>Polyphaga</taxon>
        <taxon>Cucujiformia</taxon>
        <taxon>Curculionidae</taxon>
        <taxon>Dryophthorinae</taxon>
        <taxon>Rhynchophorus</taxon>
    </lineage>
</organism>
<comment type="caution">
    <text evidence="2">The sequence shown here is derived from an EMBL/GenBank/DDBJ whole genome shotgun (WGS) entry which is preliminary data.</text>
</comment>
<accession>A0A834M6V1</accession>
<protein>
    <submittedName>
        <fullName evidence="2">Uncharacterized protein</fullName>
    </submittedName>
</protein>
<name>A0A834M6V1_RHYFE</name>
<feature type="compositionally biased region" description="Basic and acidic residues" evidence="1">
    <location>
        <begin position="1"/>
        <end position="23"/>
    </location>
</feature>
<sequence>MNPHGSEIRRKALGERVVDRPTDNRLPPPGPRDRSLTLSAAAAIVSPAAIRHRPQAGVVGNICHRWGRKSSHSATAVCVSY</sequence>
<gene>
    <name evidence="2" type="ORF">GWI33_014486</name>
</gene>
<evidence type="ECO:0000313" key="3">
    <source>
        <dbReference type="Proteomes" id="UP000625711"/>
    </source>
</evidence>
<dbReference type="AlphaFoldDB" id="A0A834M6V1"/>
<keyword evidence="3" id="KW-1185">Reference proteome</keyword>
<proteinExistence type="predicted"/>
<evidence type="ECO:0000313" key="2">
    <source>
        <dbReference type="EMBL" id="KAF7272758.1"/>
    </source>
</evidence>
<reference evidence="2" key="1">
    <citation type="submission" date="2020-08" db="EMBL/GenBank/DDBJ databases">
        <title>Genome sequencing and assembly of the red palm weevil Rhynchophorus ferrugineus.</title>
        <authorList>
            <person name="Dias G.B."/>
            <person name="Bergman C.M."/>
            <person name="Manee M."/>
        </authorList>
    </citation>
    <scope>NUCLEOTIDE SEQUENCE</scope>
    <source>
        <strain evidence="2">AA-2017</strain>
        <tissue evidence="2">Whole larva</tissue>
    </source>
</reference>
<evidence type="ECO:0000256" key="1">
    <source>
        <dbReference type="SAM" id="MobiDB-lite"/>
    </source>
</evidence>
<dbReference type="EMBL" id="JAACXV010013701">
    <property type="protein sequence ID" value="KAF7272758.1"/>
    <property type="molecule type" value="Genomic_DNA"/>
</dbReference>